<evidence type="ECO:0000313" key="3">
    <source>
        <dbReference type="Proteomes" id="UP001066276"/>
    </source>
</evidence>
<evidence type="ECO:0000256" key="1">
    <source>
        <dbReference type="SAM" id="MobiDB-lite"/>
    </source>
</evidence>
<keyword evidence="3" id="KW-1185">Reference proteome</keyword>
<accession>A0AAV7UXV4</accession>
<name>A0AAV7UXV4_PLEWA</name>
<sequence>MTRENFFSCGPEEIQQYCAHRKEKGENTCHVRNVLRNLPHQECSLRYSFRTHIGKSAATGEMPKVEEDLVTPHHSEQFPLSQGKLKQLSRRTAAHQKLLIKIQPEIPPNTGQQQATDFFR</sequence>
<dbReference type="Proteomes" id="UP001066276">
    <property type="component" value="Chromosome 2_2"/>
</dbReference>
<feature type="compositionally biased region" description="Polar residues" evidence="1">
    <location>
        <begin position="109"/>
        <end position="120"/>
    </location>
</feature>
<dbReference type="EMBL" id="JANPWB010000004">
    <property type="protein sequence ID" value="KAJ1192759.1"/>
    <property type="molecule type" value="Genomic_DNA"/>
</dbReference>
<protein>
    <submittedName>
        <fullName evidence="2">Uncharacterized protein</fullName>
    </submittedName>
</protein>
<dbReference type="AlphaFoldDB" id="A0AAV7UXV4"/>
<gene>
    <name evidence="2" type="ORF">NDU88_002065</name>
</gene>
<organism evidence="2 3">
    <name type="scientific">Pleurodeles waltl</name>
    <name type="common">Iberian ribbed newt</name>
    <dbReference type="NCBI Taxonomy" id="8319"/>
    <lineage>
        <taxon>Eukaryota</taxon>
        <taxon>Metazoa</taxon>
        <taxon>Chordata</taxon>
        <taxon>Craniata</taxon>
        <taxon>Vertebrata</taxon>
        <taxon>Euteleostomi</taxon>
        <taxon>Amphibia</taxon>
        <taxon>Batrachia</taxon>
        <taxon>Caudata</taxon>
        <taxon>Salamandroidea</taxon>
        <taxon>Salamandridae</taxon>
        <taxon>Pleurodelinae</taxon>
        <taxon>Pleurodeles</taxon>
    </lineage>
</organism>
<comment type="caution">
    <text evidence="2">The sequence shown here is derived from an EMBL/GenBank/DDBJ whole genome shotgun (WGS) entry which is preliminary data.</text>
</comment>
<proteinExistence type="predicted"/>
<reference evidence="2" key="1">
    <citation type="journal article" date="2022" name="bioRxiv">
        <title>Sequencing and chromosome-scale assembly of the giantPleurodeles waltlgenome.</title>
        <authorList>
            <person name="Brown T."/>
            <person name="Elewa A."/>
            <person name="Iarovenko S."/>
            <person name="Subramanian E."/>
            <person name="Araus A.J."/>
            <person name="Petzold A."/>
            <person name="Susuki M."/>
            <person name="Suzuki K.-i.T."/>
            <person name="Hayashi T."/>
            <person name="Toyoda A."/>
            <person name="Oliveira C."/>
            <person name="Osipova E."/>
            <person name="Leigh N.D."/>
            <person name="Simon A."/>
            <person name="Yun M.H."/>
        </authorList>
    </citation>
    <scope>NUCLEOTIDE SEQUENCE</scope>
    <source>
        <strain evidence="2">20211129_DDA</strain>
        <tissue evidence="2">Liver</tissue>
    </source>
</reference>
<feature type="region of interest" description="Disordered" evidence="1">
    <location>
        <begin position="99"/>
        <end position="120"/>
    </location>
</feature>
<evidence type="ECO:0000313" key="2">
    <source>
        <dbReference type="EMBL" id="KAJ1192759.1"/>
    </source>
</evidence>